<accession>A0A5B7IIM5</accession>
<evidence type="ECO:0000313" key="2">
    <source>
        <dbReference type="EMBL" id="MPC80658.1"/>
    </source>
</evidence>
<gene>
    <name evidence="2" type="ORF">E2C01_075244</name>
</gene>
<dbReference type="AlphaFoldDB" id="A0A5B7IIM5"/>
<sequence length="98" mass="10676">MQSPAGRQVSNSHSLPRIKTRKRQAVSSQTSDTRCIPNQSDSFPSPKSQPNRPLPILHLTIFTSFSSSSSSSSLPSSLFLISFSVQFLSCYSVNLSSP</sequence>
<proteinExistence type="predicted"/>
<feature type="compositionally biased region" description="Polar residues" evidence="1">
    <location>
        <begin position="1"/>
        <end position="14"/>
    </location>
</feature>
<protein>
    <submittedName>
        <fullName evidence="2">Uncharacterized protein</fullName>
    </submittedName>
</protein>
<dbReference type="Proteomes" id="UP000324222">
    <property type="component" value="Unassembled WGS sequence"/>
</dbReference>
<feature type="region of interest" description="Disordered" evidence="1">
    <location>
        <begin position="1"/>
        <end position="51"/>
    </location>
</feature>
<dbReference type="EMBL" id="VSRR010054643">
    <property type="protein sequence ID" value="MPC80658.1"/>
    <property type="molecule type" value="Genomic_DNA"/>
</dbReference>
<keyword evidence="3" id="KW-1185">Reference proteome</keyword>
<organism evidence="2 3">
    <name type="scientific">Portunus trituberculatus</name>
    <name type="common">Swimming crab</name>
    <name type="synonym">Neptunus trituberculatus</name>
    <dbReference type="NCBI Taxonomy" id="210409"/>
    <lineage>
        <taxon>Eukaryota</taxon>
        <taxon>Metazoa</taxon>
        <taxon>Ecdysozoa</taxon>
        <taxon>Arthropoda</taxon>
        <taxon>Crustacea</taxon>
        <taxon>Multicrustacea</taxon>
        <taxon>Malacostraca</taxon>
        <taxon>Eumalacostraca</taxon>
        <taxon>Eucarida</taxon>
        <taxon>Decapoda</taxon>
        <taxon>Pleocyemata</taxon>
        <taxon>Brachyura</taxon>
        <taxon>Eubrachyura</taxon>
        <taxon>Portunoidea</taxon>
        <taxon>Portunidae</taxon>
        <taxon>Portuninae</taxon>
        <taxon>Portunus</taxon>
    </lineage>
</organism>
<evidence type="ECO:0000313" key="3">
    <source>
        <dbReference type="Proteomes" id="UP000324222"/>
    </source>
</evidence>
<comment type="caution">
    <text evidence="2">The sequence shown here is derived from an EMBL/GenBank/DDBJ whole genome shotgun (WGS) entry which is preliminary data.</text>
</comment>
<evidence type="ECO:0000256" key="1">
    <source>
        <dbReference type="SAM" id="MobiDB-lite"/>
    </source>
</evidence>
<name>A0A5B7IIM5_PORTR</name>
<reference evidence="2 3" key="1">
    <citation type="submission" date="2019-05" db="EMBL/GenBank/DDBJ databases">
        <title>Another draft genome of Portunus trituberculatus and its Hox gene families provides insights of decapod evolution.</title>
        <authorList>
            <person name="Jeong J.-H."/>
            <person name="Song I."/>
            <person name="Kim S."/>
            <person name="Choi T."/>
            <person name="Kim D."/>
            <person name="Ryu S."/>
            <person name="Kim W."/>
        </authorList>
    </citation>
    <scope>NUCLEOTIDE SEQUENCE [LARGE SCALE GENOMIC DNA]</scope>
    <source>
        <tissue evidence="2">Muscle</tissue>
    </source>
</reference>
<feature type="compositionally biased region" description="Polar residues" evidence="1">
    <location>
        <begin position="25"/>
        <end position="51"/>
    </location>
</feature>